<reference evidence="3" key="1">
    <citation type="journal article" date="2019" name="Int. J. Syst. Evol. Microbiol.">
        <title>The Global Catalogue of Microorganisms (GCM) 10K type strain sequencing project: providing services to taxonomists for standard genome sequencing and annotation.</title>
        <authorList>
            <consortium name="The Broad Institute Genomics Platform"/>
            <consortium name="The Broad Institute Genome Sequencing Center for Infectious Disease"/>
            <person name="Wu L."/>
            <person name="Ma J."/>
        </authorList>
    </citation>
    <scope>NUCLEOTIDE SEQUENCE [LARGE SCALE GENOMIC DNA]</scope>
    <source>
        <strain evidence="3">JCM 31486</strain>
    </source>
</reference>
<protein>
    <recommendedName>
        <fullName evidence="4">DUF4190 domain-containing protein</fullName>
    </recommendedName>
</protein>
<evidence type="ECO:0000313" key="3">
    <source>
        <dbReference type="Proteomes" id="UP001597045"/>
    </source>
</evidence>
<evidence type="ECO:0000313" key="2">
    <source>
        <dbReference type="EMBL" id="MFD1048770.1"/>
    </source>
</evidence>
<feature type="transmembrane region" description="Helical" evidence="1">
    <location>
        <begin position="12"/>
        <end position="34"/>
    </location>
</feature>
<feature type="transmembrane region" description="Helical" evidence="1">
    <location>
        <begin position="46"/>
        <end position="73"/>
    </location>
</feature>
<gene>
    <name evidence="2" type="ORF">ACFQ1S_26175</name>
</gene>
<keyword evidence="1" id="KW-1133">Transmembrane helix</keyword>
<organism evidence="2 3">
    <name type="scientific">Kibdelosporangium lantanae</name>
    <dbReference type="NCBI Taxonomy" id="1497396"/>
    <lineage>
        <taxon>Bacteria</taxon>
        <taxon>Bacillati</taxon>
        <taxon>Actinomycetota</taxon>
        <taxon>Actinomycetes</taxon>
        <taxon>Pseudonocardiales</taxon>
        <taxon>Pseudonocardiaceae</taxon>
        <taxon>Kibdelosporangium</taxon>
    </lineage>
</organism>
<evidence type="ECO:0000256" key="1">
    <source>
        <dbReference type="SAM" id="Phobius"/>
    </source>
</evidence>
<keyword evidence="3" id="KW-1185">Reference proteome</keyword>
<accession>A0ABW3MGJ8</accession>
<dbReference type="EMBL" id="JBHTIS010001785">
    <property type="protein sequence ID" value="MFD1048770.1"/>
    <property type="molecule type" value="Genomic_DNA"/>
</dbReference>
<sequence>MHVNWSGLGEVFGIALLAGVGIVVLFSLGIMSLGRRERAQQDGGSATAVSTVVAGVCFLLCLGIVGYGIYLVVAK</sequence>
<proteinExistence type="predicted"/>
<keyword evidence="1" id="KW-0812">Transmembrane</keyword>
<evidence type="ECO:0008006" key="4">
    <source>
        <dbReference type="Google" id="ProtNLM"/>
    </source>
</evidence>
<name>A0ABW3MGJ8_9PSEU</name>
<comment type="caution">
    <text evidence="2">The sequence shown here is derived from an EMBL/GenBank/DDBJ whole genome shotgun (WGS) entry which is preliminary data.</text>
</comment>
<keyword evidence="1" id="KW-0472">Membrane</keyword>
<dbReference type="Proteomes" id="UP001597045">
    <property type="component" value="Unassembled WGS sequence"/>
</dbReference>